<protein>
    <submittedName>
        <fullName evidence="1">Uncharacterized protein</fullName>
    </submittedName>
</protein>
<sequence>VLWSIAWWSIAADDPSKHPRITKTEVEYITENIKYSTDKTWTHYTLLTNIPTFMKEVLKYDRRYMIAINHNKAIHTINVNGKACEKNVNALSVITQRAHGQLGDMQIPYELLISGIIAIQ</sequence>
<feature type="non-terminal residue" evidence="1">
    <location>
        <position position="120"/>
    </location>
</feature>
<evidence type="ECO:0000313" key="1">
    <source>
        <dbReference type="EMBL" id="KAH3722080.1"/>
    </source>
</evidence>
<dbReference type="Proteomes" id="UP000828390">
    <property type="component" value="Unassembled WGS sequence"/>
</dbReference>
<gene>
    <name evidence="1" type="ORF">DPMN_065031</name>
</gene>
<accession>A0A9D4CDU5</accession>
<reference evidence="1" key="2">
    <citation type="submission" date="2020-11" db="EMBL/GenBank/DDBJ databases">
        <authorList>
            <person name="McCartney M.A."/>
            <person name="Auch B."/>
            <person name="Kono T."/>
            <person name="Mallez S."/>
            <person name="Becker A."/>
            <person name="Gohl D.M."/>
            <person name="Silverstein K.A.T."/>
            <person name="Koren S."/>
            <person name="Bechman K.B."/>
            <person name="Herman A."/>
            <person name="Abrahante J.E."/>
            <person name="Garbe J."/>
        </authorList>
    </citation>
    <scope>NUCLEOTIDE SEQUENCE</scope>
    <source>
        <strain evidence="1">Duluth1</strain>
        <tissue evidence="1">Whole animal</tissue>
    </source>
</reference>
<reference evidence="1" key="1">
    <citation type="journal article" date="2019" name="bioRxiv">
        <title>The Genome of the Zebra Mussel, Dreissena polymorpha: A Resource for Invasive Species Research.</title>
        <authorList>
            <person name="McCartney M.A."/>
            <person name="Auch B."/>
            <person name="Kono T."/>
            <person name="Mallez S."/>
            <person name="Zhang Y."/>
            <person name="Obille A."/>
            <person name="Becker A."/>
            <person name="Abrahante J.E."/>
            <person name="Garbe J."/>
            <person name="Badalamenti J.P."/>
            <person name="Herman A."/>
            <person name="Mangelson H."/>
            <person name="Liachko I."/>
            <person name="Sullivan S."/>
            <person name="Sone E.D."/>
            <person name="Koren S."/>
            <person name="Silverstein K.A.T."/>
            <person name="Beckman K.B."/>
            <person name="Gohl D.M."/>
        </authorList>
    </citation>
    <scope>NUCLEOTIDE SEQUENCE</scope>
    <source>
        <strain evidence="1">Duluth1</strain>
        <tissue evidence="1">Whole animal</tissue>
    </source>
</reference>
<proteinExistence type="predicted"/>
<dbReference type="EMBL" id="JAIWYP010000013">
    <property type="protein sequence ID" value="KAH3722080.1"/>
    <property type="molecule type" value="Genomic_DNA"/>
</dbReference>
<name>A0A9D4CDU5_DREPO</name>
<organism evidence="1 2">
    <name type="scientific">Dreissena polymorpha</name>
    <name type="common">Zebra mussel</name>
    <name type="synonym">Mytilus polymorpha</name>
    <dbReference type="NCBI Taxonomy" id="45954"/>
    <lineage>
        <taxon>Eukaryota</taxon>
        <taxon>Metazoa</taxon>
        <taxon>Spiralia</taxon>
        <taxon>Lophotrochozoa</taxon>
        <taxon>Mollusca</taxon>
        <taxon>Bivalvia</taxon>
        <taxon>Autobranchia</taxon>
        <taxon>Heteroconchia</taxon>
        <taxon>Euheterodonta</taxon>
        <taxon>Imparidentia</taxon>
        <taxon>Neoheterodontei</taxon>
        <taxon>Myida</taxon>
        <taxon>Dreissenoidea</taxon>
        <taxon>Dreissenidae</taxon>
        <taxon>Dreissena</taxon>
    </lineage>
</organism>
<dbReference type="AlphaFoldDB" id="A0A9D4CDU5"/>
<evidence type="ECO:0000313" key="2">
    <source>
        <dbReference type="Proteomes" id="UP000828390"/>
    </source>
</evidence>
<keyword evidence="2" id="KW-1185">Reference proteome</keyword>
<comment type="caution">
    <text evidence="1">The sequence shown here is derived from an EMBL/GenBank/DDBJ whole genome shotgun (WGS) entry which is preliminary data.</text>
</comment>